<keyword evidence="12" id="KW-0677">Repeat</keyword>
<accession>A0A212LIJ8</accession>
<feature type="transmembrane region" description="Helical" evidence="24">
    <location>
        <begin position="32"/>
        <end position="54"/>
    </location>
</feature>
<evidence type="ECO:0000256" key="17">
    <source>
        <dbReference type="ARBA" id="ARBA00023004"/>
    </source>
</evidence>
<keyword evidence="15 24" id="KW-1133">Transmembrane helix</keyword>
<dbReference type="InterPro" id="IPR004678">
    <property type="entry name" value="Cyt_c_oxidase_cbb3_su3"/>
</dbReference>
<name>A0A212LIJ8_9HYPH</name>
<evidence type="ECO:0000256" key="4">
    <source>
        <dbReference type="ARBA" id="ARBA00011203"/>
    </source>
</evidence>
<dbReference type="GO" id="GO:0016491">
    <property type="term" value="F:oxidoreductase activity"/>
    <property type="evidence" value="ECO:0007669"/>
    <property type="project" value="UniProtKB-KW"/>
</dbReference>
<comment type="pathway">
    <text evidence="2 21">Energy metabolism; oxidative phosphorylation.</text>
</comment>
<comment type="similarity">
    <text evidence="3 21">Belongs to the CcoP / FixP family.</text>
</comment>
<feature type="binding site" description="axial binding residue" evidence="22">
    <location>
        <position position="221"/>
    </location>
    <ligand>
        <name>heme c</name>
        <dbReference type="ChEBI" id="CHEBI:61717"/>
        <label>2</label>
    </ligand>
    <ligandPart>
        <name>Fe</name>
        <dbReference type="ChEBI" id="CHEBI:18248"/>
    </ligandPart>
</feature>
<evidence type="ECO:0000259" key="25">
    <source>
        <dbReference type="PROSITE" id="PS51007"/>
    </source>
</evidence>
<reference evidence="26" key="1">
    <citation type="submission" date="2016-08" db="EMBL/GenBank/DDBJ databases">
        <authorList>
            <person name="Seilhamer J.J."/>
        </authorList>
    </citation>
    <scope>NUCLEOTIDE SEQUENCE</scope>
    <source>
        <strain evidence="26">86</strain>
    </source>
</reference>
<keyword evidence="18 21" id="KW-0406">Ion transport</keyword>
<keyword evidence="17 21" id="KW-0408">Iron</keyword>
<dbReference type="GO" id="GO:0005506">
    <property type="term" value="F:iron ion binding"/>
    <property type="evidence" value="ECO:0007669"/>
    <property type="project" value="InterPro"/>
</dbReference>
<evidence type="ECO:0000256" key="5">
    <source>
        <dbReference type="ARBA" id="ARBA00022448"/>
    </source>
</evidence>
<dbReference type="GO" id="GO:0020037">
    <property type="term" value="F:heme binding"/>
    <property type="evidence" value="ECO:0007669"/>
    <property type="project" value="InterPro"/>
</dbReference>
<evidence type="ECO:0000256" key="16">
    <source>
        <dbReference type="ARBA" id="ARBA00023002"/>
    </source>
</evidence>
<keyword evidence="6 21" id="KW-1003">Cell membrane</keyword>
<dbReference type="InterPro" id="IPR009056">
    <property type="entry name" value="Cyt_c-like_dom"/>
</dbReference>
<dbReference type="PRINTS" id="PR00605">
    <property type="entry name" value="CYTCHROMECIC"/>
</dbReference>
<evidence type="ECO:0000313" key="26">
    <source>
        <dbReference type="EMBL" id="SCM77199.1"/>
    </source>
</evidence>
<feature type="binding site" description="covalent" evidence="23">
    <location>
        <position position="217"/>
    </location>
    <ligand>
        <name>heme c</name>
        <dbReference type="ChEBI" id="CHEBI:61717"/>
        <label>2</label>
    </ligand>
</feature>
<evidence type="ECO:0000256" key="9">
    <source>
        <dbReference type="ARBA" id="ARBA00022660"/>
    </source>
</evidence>
<dbReference type="UniPathway" id="UPA00705"/>
<evidence type="ECO:0000256" key="14">
    <source>
        <dbReference type="ARBA" id="ARBA00022982"/>
    </source>
</evidence>
<feature type="domain" description="Cytochrome c" evidence="25">
    <location>
        <begin position="108"/>
        <end position="197"/>
    </location>
</feature>
<dbReference type="GO" id="GO:1902600">
    <property type="term" value="P:proton transmembrane transport"/>
    <property type="evidence" value="ECO:0007669"/>
    <property type="project" value="UniProtKB-KW"/>
</dbReference>
<keyword evidence="19 21" id="KW-0472">Membrane</keyword>
<evidence type="ECO:0000256" key="15">
    <source>
        <dbReference type="ARBA" id="ARBA00022989"/>
    </source>
</evidence>
<feature type="binding site" description="covalent" evidence="23">
    <location>
        <position position="121"/>
    </location>
    <ligand>
        <name>heme c</name>
        <dbReference type="ChEBI" id="CHEBI:61717"/>
        <label>1</label>
    </ligand>
</feature>
<evidence type="ECO:0000256" key="22">
    <source>
        <dbReference type="PIRSR" id="PIRSR000006-1"/>
    </source>
</evidence>
<evidence type="ECO:0000256" key="13">
    <source>
        <dbReference type="ARBA" id="ARBA00022781"/>
    </source>
</evidence>
<dbReference type="GO" id="GO:0006119">
    <property type="term" value="P:oxidative phosphorylation"/>
    <property type="evidence" value="ECO:0007669"/>
    <property type="project" value="UniProtKB-UniPathway"/>
</dbReference>
<feature type="domain" description="Cytochrome c" evidence="25">
    <location>
        <begin position="204"/>
        <end position="285"/>
    </location>
</feature>
<dbReference type="Gene3D" id="1.10.760.10">
    <property type="entry name" value="Cytochrome c-like domain"/>
    <property type="match status" value="2"/>
</dbReference>
<evidence type="ECO:0000256" key="6">
    <source>
        <dbReference type="ARBA" id="ARBA00022475"/>
    </source>
</evidence>
<evidence type="ECO:0000256" key="7">
    <source>
        <dbReference type="ARBA" id="ARBA00022519"/>
    </source>
</evidence>
<feature type="binding site" description="axial binding residue" evidence="22">
    <location>
        <position position="262"/>
    </location>
    <ligand>
        <name>heme c</name>
        <dbReference type="ChEBI" id="CHEBI:61717"/>
        <label>1</label>
    </ligand>
    <ligandPart>
        <name>Fe</name>
        <dbReference type="ChEBI" id="CHEBI:18248"/>
    </ligandPart>
</feature>
<keyword evidence="5 21" id="KW-0813">Transport</keyword>
<comment type="subcellular location">
    <subcellularLocation>
        <location evidence="1 21">Cell inner membrane</location>
    </subcellularLocation>
</comment>
<evidence type="ECO:0000256" key="11">
    <source>
        <dbReference type="ARBA" id="ARBA00022723"/>
    </source>
</evidence>
<keyword evidence="13 21" id="KW-0375">Hydrogen ion transport</keyword>
<dbReference type="InterPro" id="IPR036909">
    <property type="entry name" value="Cyt_c-like_dom_sf"/>
</dbReference>
<keyword evidence="14 21" id="KW-0249">Electron transport</keyword>
<comment type="subunit">
    <text evidence="4">Component of the cbb3-type cytochrome c oxidase at least composed of FixN, FixO, FixQ and FixP.</text>
</comment>
<sequence>MAHEEIDKVTGVSTTGHEWDGIRELNNPLPRWWLWVFYATIVFAVGYVFVYPAVPLVSSYSKGLLGHSQRASALAETEAGQAARAEVGQQLASASLEEIKNDPKMLEFAMAQGRAAFGDNCAPCHGSGATGSKGYPNLQDDDWLWGGTLADIEHTITVGVRSTSEDTRMNDMPRFGADGLLDAKQVRNVAGYVLSLSGSSIDGADVEAGKEIFAENCTSCHGEDAKGSHELGAPNLTDKVWLYGGDEDSVIYTITHAHRGVMPTWGGKLDPVTIKSLAIYVHDLGGGT</sequence>
<dbReference type="NCBIfam" id="TIGR00782">
    <property type="entry name" value="ccoP"/>
    <property type="match status" value="1"/>
</dbReference>
<evidence type="ECO:0000256" key="12">
    <source>
        <dbReference type="ARBA" id="ARBA00022737"/>
    </source>
</evidence>
<evidence type="ECO:0000256" key="24">
    <source>
        <dbReference type="SAM" id="Phobius"/>
    </source>
</evidence>
<comment type="function">
    <text evidence="20">C-type cytochrome. Part of the cbb3-type cytochrome c oxidase complex. FixP subunit is required for transferring electrons from donor cytochrome c via its heme groups to FixO subunit. From there, electrons are shuttled to the catalytic binuclear center of FixN subunit where oxygen reduction takes place. The complex also functions as a proton pump.</text>
</comment>
<dbReference type="Pfam" id="PF14715">
    <property type="entry name" value="FixP_N"/>
    <property type="match status" value="1"/>
</dbReference>
<dbReference type="PANTHER" id="PTHR33751:SF1">
    <property type="entry name" value="CBB3-TYPE CYTOCHROME C OXIDASE SUBUNIT FIXP"/>
    <property type="match status" value="1"/>
</dbReference>
<dbReference type="Pfam" id="PF13442">
    <property type="entry name" value="Cytochrome_CBB3"/>
    <property type="match status" value="2"/>
</dbReference>
<evidence type="ECO:0000256" key="19">
    <source>
        <dbReference type="ARBA" id="ARBA00023136"/>
    </source>
</evidence>
<keyword evidence="8 21" id="KW-0349">Heme</keyword>
<dbReference type="GO" id="GO:0005886">
    <property type="term" value="C:plasma membrane"/>
    <property type="evidence" value="ECO:0007669"/>
    <property type="project" value="UniProtKB-SubCell"/>
</dbReference>
<dbReference type="GO" id="GO:0009055">
    <property type="term" value="F:electron transfer activity"/>
    <property type="evidence" value="ECO:0007669"/>
    <property type="project" value="InterPro"/>
</dbReference>
<evidence type="ECO:0000256" key="10">
    <source>
        <dbReference type="ARBA" id="ARBA00022692"/>
    </source>
</evidence>
<dbReference type="SUPFAM" id="SSF46626">
    <property type="entry name" value="Cytochrome c"/>
    <property type="match status" value="2"/>
</dbReference>
<evidence type="ECO:0000256" key="2">
    <source>
        <dbReference type="ARBA" id="ARBA00004673"/>
    </source>
</evidence>
<keyword evidence="11 21" id="KW-0479">Metal-binding</keyword>
<dbReference type="RefSeq" id="WP_288197140.1">
    <property type="nucleotide sequence ID" value="NZ_LT608334.1"/>
</dbReference>
<feature type="binding site" description="axial binding residue" evidence="22">
    <location>
        <position position="125"/>
    </location>
    <ligand>
        <name>heme c</name>
        <dbReference type="ChEBI" id="CHEBI:61717"/>
        <label>1</label>
    </ligand>
    <ligandPart>
        <name>Fe</name>
        <dbReference type="ChEBI" id="CHEBI:18248"/>
    </ligandPart>
</feature>
<evidence type="ECO:0000256" key="21">
    <source>
        <dbReference type="PIRNR" id="PIRNR000006"/>
    </source>
</evidence>
<dbReference type="InterPro" id="IPR050597">
    <property type="entry name" value="Cytochrome_c_Oxidase_Subunit"/>
</dbReference>
<evidence type="ECO:0000256" key="8">
    <source>
        <dbReference type="ARBA" id="ARBA00022617"/>
    </source>
</evidence>
<keyword evidence="16 21" id="KW-0560">Oxidoreductase</keyword>
<keyword evidence="7 21" id="KW-0997">Cell inner membrane</keyword>
<dbReference type="InterPro" id="IPR032858">
    <property type="entry name" value="CcoP_N"/>
</dbReference>
<proteinExistence type="inferred from homology"/>
<organism evidence="26">
    <name type="scientific">uncultured Pleomorphomonas sp</name>
    <dbReference type="NCBI Taxonomy" id="442121"/>
    <lineage>
        <taxon>Bacteria</taxon>
        <taxon>Pseudomonadati</taxon>
        <taxon>Pseudomonadota</taxon>
        <taxon>Alphaproteobacteria</taxon>
        <taxon>Hyphomicrobiales</taxon>
        <taxon>Pleomorphomonadaceae</taxon>
        <taxon>Pleomorphomonas</taxon>
        <taxon>environmental samples</taxon>
    </lineage>
</organism>
<evidence type="ECO:0000256" key="23">
    <source>
        <dbReference type="PIRSR" id="PIRSR000006-2"/>
    </source>
</evidence>
<keyword evidence="10 24" id="KW-0812">Transmembrane</keyword>
<evidence type="ECO:0000256" key="3">
    <source>
        <dbReference type="ARBA" id="ARBA00006113"/>
    </source>
</evidence>
<protein>
    <recommendedName>
        <fullName evidence="21">Cbb3-type cytochrome c oxidase subunit</fullName>
    </recommendedName>
</protein>
<dbReference type="InterPro" id="IPR038414">
    <property type="entry name" value="CcoP_N_sf"/>
</dbReference>
<dbReference type="EMBL" id="FMJD01000008">
    <property type="protein sequence ID" value="SCM77199.1"/>
    <property type="molecule type" value="Genomic_DNA"/>
</dbReference>
<dbReference type="PANTHER" id="PTHR33751">
    <property type="entry name" value="CBB3-TYPE CYTOCHROME C OXIDASE SUBUNIT FIXP"/>
    <property type="match status" value="1"/>
</dbReference>
<gene>
    <name evidence="26" type="primary">fixP</name>
    <name evidence="26" type="ORF">KL86PLE_41004</name>
</gene>
<dbReference type="Gene3D" id="6.10.280.130">
    <property type="match status" value="1"/>
</dbReference>
<evidence type="ECO:0000256" key="1">
    <source>
        <dbReference type="ARBA" id="ARBA00004533"/>
    </source>
</evidence>
<feature type="binding site" description="covalent" evidence="23">
    <location>
        <position position="220"/>
    </location>
    <ligand>
        <name>heme c</name>
        <dbReference type="ChEBI" id="CHEBI:61717"/>
        <label>2</label>
    </ligand>
</feature>
<dbReference type="PIRSF" id="PIRSF000006">
    <property type="entry name" value="Cbb3-Cox_fixP"/>
    <property type="match status" value="1"/>
</dbReference>
<feature type="binding site" description="covalent" evidence="23">
    <location>
        <position position="124"/>
    </location>
    <ligand>
        <name>heme c</name>
        <dbReference type="ChEBI" id="CHEBI:61717"/>
        <label>1</label>
    </ligand>
</feature>
<dbReference type="PROSITE" id="PS51007">
    <property type="entry name" value="CYTC"/>
    <property type="match status" value="2"/>
</dbReference>
<evidence type="ECO:0000256" key="18">
    <source>
        <dbReference type="ARBA" id="ARBA00023065"/>
    </source>
</evidence>
<feature type="binding site" description="axial binding residue" evidence="22">
    <location>
        <position position="172"/>
    </location>
    <ligand>
        <name>heme c</name>
        <dbReference type="ChEBI" id="CHEBI:61717"/>
        <label>2</label>
    </ligand>
    <ligandPart>
        <name>Fe</name>
        <dbReference type="ChEBI" id="CHEBI:18248"/>
    </ligandPart>
</feature>
<evidence type="ECO:0000256" key="20">
    <source>
        <dbReference type="ARBA" id="ARBA00025525"/>
    </source>
</evidence>
<dbReference type="InterPro" id="IPR008168">
    <property type="entry name" value="Cyt_C_IC"/>
</dbReference>
<keyword evidence="9 21" id="KW-0679">Respiratory chain</keyword>
<comment type="cofactor">
    <cofactor evidence="21 23">
        <name>heme c</name>
        <dbReference type="ChEBI" id="CHEBI:61717"/>
    </cofactor>
    <text evidence="21 23">Binds 2 heme C groups per subunit.</text>
</comment>
<dbReference type="AlphaFoldDB" id="A0A212LIJ8"/>